<name>A0A271J5E9_9BACT</name>
<dbReference type="Gene3D" id="2.40.160.10">
    <property type="entry name" value="Porin"/>
    <property type="match status" value="1"/>
</dbReference>
<evidence type="ECO:0000313" key="2">
    <source>
        <dbReference type="Proteomes" id="UP000216339"/>
    </source>
</evidence>
<proteinExistence type="predicted"/>
<dbReference type="SUPFAM" id="SSF56935">
    <property type="entry name" value="Porins"/>
    <property type="match status" value="1"/>
</dbReference>
<comment type="caution">
    <text evidence="1">The sequence shown here is derived from an EMBL/GenBank/DDBJ whole genome shotgun (WGS) entry which is preliminary data.</text>
</comment>
<evidence type="ECO:0008006" key="3">
    <source>
        <dbReference type="Google" id="ProtNLM"/>
    </source>
</evidence>
<dbReference type="InterPro" id="IPR023614">
    <property type="entry name" value="Porin_dom_sf"/>
</dbReference>
<sequence length="402" mass="42424">MAEAPAAAPVVISADEDGFQIQSPDESFTLRIRGDAQTDGRFFAGDAEELGVDQLYLRRARVNLQGTLGGRYDFKLMPNFGQGRVEIQDAYLDARFTPALAVQAGKFKVPLGLEWLRSPADLHLVELGLPSALVPRRDVGVMVHGRVAGGRLSYELGAFDGALDGQNADGDATDGKDVAARLFAQPFLSGGGVLRGLGLGLAATWGEESGSLAAPAVASYRSVGGRMVDRLRTGTADSTTVVADGARVRYSPQGYLYSGPASLVAEVVVSTQAVRLGAASADLTAMAWQVVGGYVLTGERATYGRLRPAHPLDGSGGFGAVEVSARYGELRYDDDAFPLFASPTANARRTQAWAVGLSWYPTANVRAMANYERTTFALPDAAGAAAALPSENLILTRFQIAF</sequence>
<organism evidence="1 2">
    <name type="scientific">Rubrivirga marina</name>
    <dbReference type="NCBI Taxonomy" id="1196024"/>
    <lineage>
        <taxon>Bacteria</taxon>
        <taxon>Pseudomonadati</taxon>
        <taxon>Rhodothermota</taxon>
        <taxon>Rhodothermia</taxon>
        <taxon>Rhodothermales</taxon>
        <taxon>Rubricoccaceae</taxon>
        <taxon>Rubrivirga</taxon>
    </lineage>
</organism>
<dbReference type="InterPro" id="IPR010870">
    <property type="entry name" value="Porin_O/P"/>
</dbReference>
<dbReference type="Pfam" id="PF07396">
    <property type="entry name" value="Porin_O_P"/>
    <property type="match status" value="1"/>
</dbReference>
<reference evidence="1 2" key="1">
    <citation type="submission" date="2016-11" db="EMBL/GenBank/DDBJ databases">
        <title>Study of marine rhodopsin-containing bacteria.</title>
        <authorList>
            <person name="Yoshizawa S."/>
            <person name="Kumagai Y."/>
            <person name="Kogure K."/>
        </authorList>
    </citation>
    <scope>NUCLEOTIDE SEQUENCE [LARGE SCALE GENOMIC DNA]</scope>
    <source>
        <strain evidence="1 2">SAORIC-28</strain>
    </source>
</reference>
<gene>
    <name evidence="1" type="ORF">BSZ37_11500</name>
</gene>
<accession>A0A271J5E9</accession>
<dbReference type="Proteomes" id="UP000216339">
    <property type="component" value="Unassembled WGS sequence"/>
</dbReference>
<evidence type="ECO:0000313" key="1">
    <source>
        <dbReference type="EMBL" id="PAP78751.1"/>
    </source>
</evidence>
<dbReference type="EMBL" id="MQWD01000001">
    <property type="protein sequence ID" value="PAP78751.1"/>
    <property type="molecule type" value="Genomic_DNA"/>
</dbReference>
<keyword evidence="2" id="KW-1185">Reference proteome</keyword>
<protein>
    <recommendedName>
        <fullName evidence="3">Porin</fullName>
    </recommendedName>
</protein>
<dbReference type="AlphaFoldDB" id="A0A271J5E9"/>